<proteinExistence type="predicted"/>
<reference evidence="1 2" key="1">
    <citation type="submission" date="2020-07" db="EMBL/GenBank/DDBJ databases">
        <title>Taxonomic revisions and descriptions of new bacterial species based on genomic comparisons in the high-G+C-content subgroup of the family Alcaligenaceae.</title>
        <authorList>
            <person name="Szabo A."/>
            <person name="Felfoldi T."/>
        </authorList>
    </citation>
    <scope>NUCLEOTIDE SEQUENCE [LARGE SCALE GENOMIC DNA]</scope>
    <source>
        <strain evidence="1 2">DSM 25264</strain>
    </source>
</reference>
<dbReference type="Proteomes" id="UP000580517">
    <property type="component" value="Unassembled WGS sequence"/>
</dbReference>
<dbReference type="AlphaFoldDB" id="A0A853FFA7"/>
<dbReference type="OrthoDB" id="9796287at2"/>
<keyword evidence="2" id="KW-1185">Reference proteome</keyword>
<dbReference type="RefSeq" id="WP_129968652.1">
    <property type="nucleotide sequence ID" value="NZ_JACCEW010000002.1"/>
</dbReference>
<dbReference type="Gene3D" id="3.30.70.1400">
    <property type="entry name" value="Aminomethyltransferase beta-barrel domains"/>
    <property type="match status" value="1"/>
</dbReference>
<evidence type="ECO:0000313" key="2">
    <source>
        <dbReference type="Proteomes" id="UP000580517"/>
    </source>
</evidence>
<evidence type="ECO:0000313" key="1">
    <source>
        <dbReference type="EMBL" id="NYT36706.1"/>
    </source>
</evidence>
<dbReference type="InterPro" id="IPR017703">
    <property type="entry name" value="YgfZ/GCV_T_CS"/>
</dbReference>
<dbReference type="InterPro" id="IPR045179">
    <property type="entry name" value="YgfZ/GcvT"/>
</dbReference>
<dbReference type="NCBIfam" id="TIGR03317">
    <property type="entry name" value="ygfZ_signature"/>
    <property type="match status" value="1"/>
</dbReference>
<sequence length="308" mass="33059">MNNSLISCIHLPELAVIEISGEDAVSFLHGQLTQDVEGLQQGQARLAAYCTAKGRVLATLVFWKEGACLRAMLRSDLAETFVRRLSMFVLRAKVRLRVEPVAVLGRLSDGNEGAGTEPWSVTVSDDFVDIATPSASAGKVRWWRVPRLGLEQPSDTPPATSAEQAAAWQAADIAAGLPWVQAATQDMFIPQTLNLDLIGGVNFTKGCYPGQEVVARAHYRGAVKRRMAYGVVRQAASHAGTDPGSDTYDARHPDTPCGRIVNTSMAGDTIHVLMEVRLADLGEADFRLDGPEGPAIQDVALPDGVDAD</sequence>
<dbReference type="PANTHER" id="PTHR22602:SF0">
    <property type="entry name" value="TRANSFERASE CAF17, MITOCHONDRIAL-RELATED"/>
    <property type="match status" value="1"/>
</dbReference>
<comment type="caution">
    <text evidence="1">The sequence shown here is derived from an EMBL/GenBank/DDBJ whole genome shotgun (WGS) entry which is preliminary data.</text>
</comment>
<dbReference type="PANTHER" id="PTHR22602">
    <property type="entry name" value="TRANSFERASE CAF17, MITOCHONDRIAL-RELATED"/>
    <property type="match status" value="1"/>
</dbReference>
<accession>A0A853FFA7</accession>
<organism evidence="1 2">
    <name type="scientific">Allopusillimonas soli</name>
    <dbReference type="NCBI Taxonomy" id="659016"/>
    <lineage>
        <taxon>Bacteria</taxon>
        <taxon>Pseudomonadati</taxon>
        <taxon>Pseudomonadota</taxon>
        <taxon>Betaproteobacteria</taxon>
        <taxon>Burkholderiales</taxon>
        <taxon>Alcaligenaceae</taxon>
        <taxon>Allopusillimonas</taxon>
    </lineage>
</organism>
<protein>
    <submittedName>
        <fullName evidence="1">Folate-binding protein YgfZ</fullName>
    </submittedName>
</protein>
<dbReference type="Gene3D" id="2.40.30.160">
    <property type="match status" value="1"/>
</dbReference>
<dbReference type="SUPFAM" id="SSF103025">
    <property type="entry name" value="Folate-binding domain"/>
    <property type="match status" value="1"/>
</dbReference>
<dbReference type="GO" id="GO:0016226">
    <property type="term" value="P:iron-sulfur cluster assembly"/>
    <property type="evidence" value="ECO:0007669"/>
    <property type="project" value="TreeGrafter"/>
</dbReference>
<dbReference type="EMBL" id="JACCEW010000002">
    <property type="protein sequence ID" value="NYT36706.1"/>
    <property type="molecule type" value="Genomic_DNA"/>
</dbReference>
<name>A0A853FFA7_9BURK</name>
<gene>
    <name evidence="1" type="ORF">H0A68_07455</name>
</gene>